<organism evidence="2 3">
    <name type="scientific">Asanoa iriomotensis</name>
    <dbReference type="NCBI Taxonomy" id="234613"/>
    <lineage>
        <taxon>Bacteria</taxon>
        <taxon>Bacillati</taxon>
        <taxon>Actinomycetota</taxon>
        <taxon>Actinomycetes</taxon>
        <taxon>Micromonosporales</taxon>
        <taxon>Micromonosporaceae</taxon>
        <taxon>Asanoa</taxon>
    </lineage>
</organism>
<evidence type="ECO:0000313" key="2">
    <source>
        <dbReference type="EMBL" id="GIF57940.1"/>
    </source>
</evidence>
<keyword evidence="3" id="KW-1185">Reference proteome</keyword>
<gene>
    <name evidence="2" type="ORF">Air01nite_40350</name>
</gene>
<evidence type="ECO:0000256" key="1">
    <source>
        <dbReference type="SAM" id="SignalP"/>
    </source>
</evidence>
<comment type="caution">
    <text evidence="2">The sequence shown here is derived from an EMBL/GenBank/DDBJ whole genome shotgun (WGS) entry which is preliminary data.</text>
</comment>
<dbReference type="RefSeq" id="WP_203704267.1">
    <property type="nucleotide sequence ID" value="NZ_BAAALU010000028.1"/>
</dbReference>
<evidence type="ECO:0008006" key="4">
    <source>
        <dbReference type="Google" id="ProtNLM"/>
    </source>
</evidence>
<dbReference type="EMBL" id="BONC01000028">
    <property type="protein sequence ID" value="GIF57940.1"/>
    <property type="molecule type" value="Genomic_DNA"/>
</dbReference>
<evidence type="ECO:0000313" key="3">
    <source>
        <dbReference type="Proteomes" id="UP000624325"/>
    </source>
</evidence>
<feature type="chain" id="PRO_5046573719" description="Secreted protein" evidence="1">
    <location>
        <begin position="30"/>
        <end position="156"/>
    </location>
</feature>
<name>A0ABQ4C6L9_9ACTN</name>
<accession>A0ABQ4C6L9</accession>
<dbReference type="Proteomes" id="UP000624325">
    <property type="component" value="Unassembled WGS sequence"/>
</dbReference>
<protein>
    <recommendedName>
        <fullName evidence="4">Secreted protein</fullName>
    </recommendedName>
</protein>
<feature type="signal peptide" evidence="1">
    <location>
        <begin position="1"/>
        <end position="29"/>
    </location>
</feature>
<sequence>MTFTRLLAKVAAAVVVAAGVLVAPQAAHAAFPGIHEPDQSFYHGGSSAGTKVLALHGALLIVPEDTAVRMSGNLDVRSKECGAVYVKGYVDIGNGVWRNVSTRSSSPRCSTGSGWASYKILVEAPGRGIRKAEVLLADTTHGTHNLACFDRCVYYF</sequence>
<reference evidence="2 3" key="1">
    <citation type="submission" date="2021-01" db="EMBL/GenBank/DDBJ databases">
        <title>Whole genome shotgun sequence of Asanoa iriomotensis NBRC 100142.</title>
        <authorList>
            <person name="Komaki H."/>
            <person name="Tamura T."/>
        </authorList>
    </citation>
    <scope>NUCLEOTIDE SEQUENCE [LARGE SCALE GENOMIC DNA]</scope>
    <source>
        <strain evidence="2 3">NBRC 100142</strain>
    </source>
</reference>
<keyword evidence="1" id="KW-0732">Signal</keyword>
<proteinExistence type="predicted"/>